<name>A0ABQ3JAZ7_9RHOB</name>
<dbReference type="Gene3D" id="2.150.10.10">
    <property type="entry name" value="Serralysin-like metalloprotease, C-terminal"/>
    <property type="match status" value="2"/>
</dbReference>
<feature type="chain" id="PRO_5046303379" description="Calcium-binding protein" evidence="4">
    <location>
        <begin position="22"/>
        <end position="434"/>
    </location>
</feature>
<dbReference type="InterPro" id="IPR001343">
    <property type="entry name" value="Hemolysn_Ca-bd"/>
</dbReference>
<keyword evidence="6" id="KW-1185">Reference proteome</keyword>
<evidence type="ECO:0000256" key="1">
    <source>
        <dbReference type="ARBA" id="ARBA00004613"/>
    </source>
</evidence>
<dbReference type="PRINTS" id="PR00313">
    <property type="entry name" value="CABNDNGRPT"/>
</dbReference>
<evidence type="ECO:0000256" key="4">
    <source>
        <dbReference type="SAM" id="SignalP"/>
    </source>
</evidence>
<dbReference type="RefSeq" id="WP_191287469.1">
    <property type="nucleotide sequence ID" value="NZ_BNCH01000010.1"/>
</dbReference>
<evidence type="ECO:0000256" key="2">
    <source>
        <dbReference type="ARBA" id="ARBA00022525"/>
    </source>
</evidence>
<evidence type="ECO:0008006" key="7">
    <source>
        <dbReference type="Google" id="ProtNLM"/>
    </source>
</evidence>
<dbReference type="PANTHER" id="PTHR38340">
    <property type="entry name" value="S-LAYER PROTEIN"/>
    <property type="match status" value="1"/>
</dbReference>
<evidence type="ECO:0000313" key="5">
    <source>
        <dbReference type="EMBL" id="GHF07875.1"/>
    </source>
</evidence>
<dbReference type="InterPro" id="IPR050557">
    <property type="entry name" value="RTX_toxin/Mannuronan_C5-epim"/>
</dbReference>
<keyword evidence="4" id="KW-0732">Signal</keyword>
<dbReference type="EMBL" id="BNCH01000010">
    <property type="protein sequence ID" value="GHF07875.1"/>
    <property type="molecule type" value="Genomic_DNA"/>
</dbReference>
<evidence type="ECO:0000256" key="3">
    <source>
        <dbReference type="SAM" id="MobiDB-lite"/>
    </source>
</evidence>
<dbReference type="PROSITE" id="PS00330">
    <property type="entry name" value="HEMOLYSIN_CALCIUM"/>
    <property type="match status" value="2"/>
</dbReference>
<dbReference type="SUPFAM" id="SSF51120">
    <property type="entry name" value="beta-Roll"/>
    <property type="match status" value="1"/>
</dbReference>
<reference evidence="6" key="1">
    <citation type="journal article" date="2019" name="Int. J. Syst. Evol. Microbiol.">
        <title>The Global Catalogue of Microorganisms (GCM) 10K type strain sequencing project: providing services to taxonomists for standard genome sequencing and annotation.</title>
        <authorList>
            <consortium name="The Broad Institute Genomics Platform"/>
            <consortium name="The Broad Institute Genome Sequencing Center for Infectious Disease"/>
            <person name="Wu L."/>
            <person name="Ma J."/>
        </authorList>
    </citation>
    <scope>NUCLEOTIDE SEQUENCE [LARGE SCALE GENOMIC DNA]</scope>
    <source>
        <strain evidence="6">KCTC 42443</strain>
    </source>
</reference>
<comment type="caution">
    <text evidence="5">The sequence shown here is derived from an EMBL/GenBank/DDBJ whole genome shotgun (WGS) entry which is preliminary data.</text>
</comment>
<organism evidence="5 6">
    <name type="scientific">Aliiroseovarius zhejiangensis</name>
    <dbReference type="NCBI Taxonomy" id="1632025"/>
    <lineage>
        <taxon>Bacteria</taxon>
        <taxon>Pseudomonadati</taxon>
        <taxon>Pseudomonadota</taxon>
        <taxon>Alphaproteobacteria</taxon>
        <taxon>Rhodobacterales</taxon>
        <taxon>Paracoccaceae</taxon>
        <taxon>Aliiroseovarius</taxon>
    </lineage>
</organism>
<accession>A0ABQ3JAZ7</accession>
<feature type="region of interest" description="Disordered" evidence="3">
    <location>
        <begin position="21"/>
        <end position="43"/>
    </location>
</feature>
<sequence length="434" mass="44549">MLFSLLFLGLLPVAFMAESFAEGPSDDEDEDQAGAGTEPDVVAGTGDFIAVSDGQSDGVMDEQDVLLPVTGDQVIPGSDIDSADTVLAPNDGLGDGDSPHLQATLLDQLLGTETDQHYGREDMGHFLGAMDDMSLTKGADQMDLSDDGVDGTGSGVIDEFHGTPVLRDEGQEAVAVVDGGDGDDTLTSGDGAAYLFGGDGDDLISAGEGVLAGFGGDGDDTLDATRSLDSFLDGGSGDDLLLGGDGDDQLFGGAHEAALDTDQSDDDVLIGGAGDDAIFGGHGADVLSGGEGNDVINHLGHAMERGGAERHDFDWHIDGDQDRLDGGLGDDVLIMDRSDIATGGDGEDVFWIYSDAAAGDDFAEVMDFVPGQDFLRVSLDPEQDAKSLEYDVQPSDTGEDGVVTVNGEIVAVLRGAPGASVHDVYVEVVPNVLG</sequence>
<comment type="subcellular location">
    <subcellularLocation>
        <location evidence="1">Secreted</location>
    </subcellularLocation>
</comment>
<dbReference type="Pfam" id="PF00353">
    <property type="entry name" value="HemolysinCabind"/>
    <property type="match status" value="3"/>
</dbReference>
<gene>
    <name evidence="5" type="ORF">GCM10016455_31100</name>
</gene>
<feature type="signal peptide" evidence="4">
    <location>
        <begin position="1"/>
        <end position="21"/>
    </location>
</feature>
<dbReference type="Proteomes" id="UP000609802">
    <property type="component" value="Unassembled WGS sequence"/>
</dbReference>
<evidence type="ECO:0000313" key="6">
    <source>
        <dbReference type="Proteomes" id="UP000609802"/>
    </source>
</evidence>
<dbReference type="PANTHER" id="PTHR38340:SF1">
    <property type="entry name" value="S-LAYER PROTEIN"/>
    <property type="match status" value="1"/>
</dbReference>
<dbReference type="InterPro" id="IPR018511">
    <property type="entry name" value="Hemolysin-typ_Ca-bd_CS"/>
</dbReference>
<proteinExistence type="predicted"/>
<protein>
    <recommendedName>
        <fullName evidence="7">Calcium-binding protein</fullName>
    </recommendedName>
</protein>
<dbReference type="InterPro" id="IPR011049">
    <property type="entry name" value="Serralysin-like_metalloprot_C"/>
</dbReference>
<keyword evidence="2" id="KW-0964">Secreted</keyword>